<comment type="caution">
    <text evidence="1">The sequence shown here is derived from an EMBL/GenBank/DDBJ whole genome shotgun (WGS) entry which is preliminary data.</text>
</comment>
<dbReference type="GO" id="GO:0016627">
    <property type="term" value="F:oxidoreductase activity, acting on the CH-CH group of donors"/>
    <property type="evidence" value="ECO:0007669"/>
    <property type="project" value="InterPro"/>
</dbReference>
<dbReference type="AlphaFoldDB" id="A0A246WPF5"/>
<evidence type="ECO:0000313" key="2">
    <source>
        <dbReference type="Proteomes" id="UP000197596"/>
    </source>
</evidence>
<accession>A0A246WPF5</accession>
<dbReference type="InterPro" id="IPR046373">
    <property type="entry name" value="Acyl-CoA_Oxase/DH_mid-dom_sf"/>
</dbReference>
<proteinExistence type="predicted"/>
<evidence type="ECO:0000313" key="1">
    <source>
        <dbReference type="EMBL" id="OWY28254.1"/>
    </source>
</evidence>
<dbReference type="Gene3D" id="2.40.110.10">
    <property type="entry name" value="Butyryl-CoA Dehydrogenase, subunit A, domain 2"/>
    <property type="match status" value="1"/>
</dbReference>
<dbReference type="EMBL" id="NJGU01000008">
    <property type="protein sequence ID" value="OWY28254.1"/>
    <property type="molecule type" value="Genomic_DNA"/>
</dbReference>
<dbReference type="Proteomes" id="UP000197596">
    <property type="component" value="Unassembled WGS sequence"/>
</dbReference>
<organism evidence="1 2">
    <name type="scientific">Herbaspirillum robiniae</name>
    <dbReference type="NCBI Taxonomy" id="2014887"/>
    <lineage>
        <taxon>Bacteria</taxon>
        <taxon>Pseudomonadati</taxon>
        <taxon>Pseudomonadota</taxon>
        <taxon>Betaproteobacteria</taxon>
        <taxon>Burkholderiales</taxon>
        <taxon>Oxalobacteraceae</taxon>
        <taxon>Herbaspirillum</taxon>
    </lineage>
</organism>
<dbReference type="InterPro" id="IPR036250">
    <property type="entry name" value="AcylCo_DH-like_C"/>
</dbReference>
<gene>
    <name evidence="1" type="ORF">CEJ42_16165</name>
</gene>
<name>A0A246WPF5_9BURK</name>
<reference evidence="1 2" key="1">
    <citation type="submission" date="2017-06" db="EMBL/GenBank/DDBJ databases">
        <title>Herbaspirillum phytohormonus sp. nov., isolated from the root nodule of Robinia pseudoacacia in lead-zinc mine.</title>
        <authorList>
            <person name="Fan M."/>
            <person name="Lin Y."/>
        </authorList>
    </citation>
    <scope>NUCLEOTIDE SEQUENCE [LARGE SCALE GENOMIC DNA]</scope>
    <source>
        <strain evidence="1 2">HZ10</strain>
    </source>
</reference>
<dbReference type="SUPFAM" id="SSF56645">
    <property type="entry name" value="Acyl-CoA dehydrogenase NM domain-like"/>
    <property type="match status" value="1"/>
</dbReference>
<dbReference type="SUPFAM" id="SSF47203">
    <property type="entry name" value="Acyl-CoA dehydrogenase C-terminal domain-like"/>
    <property type="match status" value="1"/>
</dbReference>
<protein>
    <submittedName>
        <fullName evidence="1">Acyl-CoA dehydrogenase</fullName>
    </submittedName>
</protein>
<sequence>MGERIDQCSQEALPSLVGDMLCEIVDKHLDLIPLPGSGTTLERWRVLAAIAGRDLSLLKLYEAHTDALAILAEAGVTDLPPLSVWGVWCAEPPGALLNARHVAAEGALVLDGEKRWCSGAMFVTHALLSYRDEQGQACLAAVDLGQEGISVEDDGWKAVGMAATRTATVRLSGVRATAIGVPGFYLERPGFWHGAIGIAAGWYGAAAALAEKLRQALHNRKDPHALAHLGEADCRLSGALNQLREAARFIDANPVAAEAATICRLALSARLQVEAASQAVLDHVGRALGPAPYCLDRHSARILADLPVFLRQSHAERDLAQLGTLCIESGESPWKL</sequence>
<dbReference type="InterPro" id="IPR009100">
    <property type="entry name" value="AcylCoA_DH/oxidase_NM_dom_sf"/>
</dbReference>